<keyword evidence="4 7" id="KW-0106">Calcium</keyword>
<keyword evidence="10" id="KW-1185">Reference proteome</keyword>
<feature type="domain" description="Cadherin" evidence="8">
    <location>
        <begin position="615"/>
        <end position="780"/>
    </location>
</feature>
<feature type="domain" description="Cadherin" evidence="8">
    <location>
        <begin position="886"/>
        <end position="1033"/>
    </location>
</feature>
<evidence type="ECO:0000256" key="3">
    <source>
        <dbReference type="ARBA" id="ARBA00022737"/>
    </source>
</evidence>
<comment type="subcellular location">
    <subcellularLocation>
        <location evidence="1">Membrane</location>
    </subcellularLocation>
</comment>
<dbReference type="SMART" id="SM00112">
    <property type="entry name" value="CA"/>
    <property type="match status" value="10"/>
</dbReference>
<dbReference type="InterPro" id="IPR020894">
    <property type="entry name" value="Cadherin_CS"/>
</dbReference>
<dbReference type="Proteomes" id="UP000826234">
    <property type="component" value="Unassembled WGS sequence"/>
</dbReference>
<keyword evidence="6" id="KW-0472">Membrane</keyword>
<dbReference type="SUPFAM" id="SSF49313">
    <property type="entry name" value="Cadherin-like"/>
    <property type="match status" value="11"/>
</dbReference>
<feature type="domain" description="Cadherin" evidence="8">
    <location>
        <begin position="113"/>
        <end position="255"/>
    </location>
</feature>
<accession>A0ABQ7T216</accession>
<keyword evidence="2" id="KW-0812">Transmembrane</keyword>
<dbReference type="PROSITE" id="PS50268">
    <property type="entry name" value="CADHERIN_2"/>
    <property type="match status" value="10"/>
</dbReference>
<feature type="domain" description="Cadherin" evidence="8">
    <location>
        <begin position="790"/>
        <end position="885"/>
    </location>
</feature>
<gene>
    <name evidence="9" type="ORF">JD844_006393</name>
</gene>
<dbReference type="CDD" id="cd11304">
    <property type="entry name" value="Cadherin_repeat"/>
    <property type="match status" value="10"/>
</dbReference>
<reference evidence="9 10" key="1">
    <citation type="journal article" date="2022" name="Gigascience">
        <title>A chromosome-level genome assembly and annotation of the desert horned lizard, Phrynosoma platyrhinos, provides insight into chromosomal rearrangements among reptiles.</title>
        <authorList>
            <person name="Koochekian N."/>
            <person name="Ascanio A."/>
            <person name="Farleigh K."/>
            <person name="Card D.C."/>
            <person name="Schield D.R."/>
            <person name="Castoe T.A."/>
            <person name="Jezkova T."/>
        </authorList>
    </citation>
    <scope>NUCLEOTIDE SEQUENCE [LARGE SCALE GENOMIC DNA]</scope>
    <source>
        <strain evidence="9">NK-2021</strain>
    </source>
</reference>
<dbReference type="PROSITE" id="PS00232">
    <property type="entry name" value="CADHERIN_1"/>
    <property type="match status" value="3"/>
</dbReference>
<keyword evidence="5" id="KW-1133">Transmembrane helix</keyword>
<dbReference type="Gene3D" id="2.60.40.60">
    <property type="entry name" value="Cadherins"/>
    <property type="match status" value="11"/>
</dbReference>
<evidence type="ECO:0000259" key="8">
    <source>
        <dbReference type="PROSITE" id="PS50268"/>
    </source>
</evidence>
<evidence type="ECO:0000256" key="1">
    <source>
        <dbReference type="ARBA" id="ARBA00004370"/>
    </source>
</evidence>
<evidence type="ECO:0000313" key="9">
    <source>
        <dbReference type="EMBL" id="KAH0623539.1"/>
    </source>
</evidence>
<dbReference type="PANTHER" id="PTHR24026:SF126">
    <property type="entry name" value="PROTOCADHERIN FAT 4"/>
    <property type="match status" value="1"/>
</dbReference>
<evidence type="ECO:0000313" key="10">
    <source>
        <dbReference type="Proteomes" id="UP000826234"/>
    </source>
</evidence>
<sequence>MLKRSIALEQKVKRAEIHQQILSEPAVMRGPCQKATDNDVGSYGKVNYYFSDDPDRFSLDKDTGVIILIGRLDFETTQRYTVTVIARDGGGEETTGRVRINVLDVNDNIPTFQKDSYLGALRENEPSVTQVVRVRASDEDSPPNNQITYSIVYASTFRSYFDITLSEGYGGEFKSGTHVHLRGVFIFKKSNVNNCQHRLLVFSVISVVRPLDYEQVLNGVIFLTVMAKDAGIPPLNSTVPITIEVFDENDNPPTFSKPSYVVTVMEDIMAGMGAVPVNESFCVLLLAFFQGATVLFLNATDLDRSREYGQESIIYSLEGSSHFRINARSGKHRFVISWEITTTSLLDREAKSEYILIVRAVDGGVNITLLDINDNYPVWKDEPYFINLVEMTPPNSDVTTVVAFDPDLAENGSLVYNIRPPNKFYSLNSTTGKIRTTGVVLDRENPNPQEAELMRKIVVSVTDRGRPPLRATSSATVFVNLLDLNDNDPTFQNLPFITEIPEGLPAGSSVFQVNVVAIDLDEGLNGQVSYRMQVGMPRMDFIINSSSGLINSTAVLDRERIAEYYLRVIASDAGVPSKSSTSTLTVKAWEHSPESALIKFSLVVLDVNDENPTFFPVIYNVSLPENIPRDFKVVRLNCTDADVGLNAELSYFITGGNQDGKFSVGFRDGVVRTVVNLDRETMPSYTLILEAIGQVHFQCQHLVERISDWWNTFRERNNFNNFRINPSSGLVMRGLRPLDRERNSSHVLEVEAYNSEQGPMRSSVRVIVYVEDVNDEMPVFTQRQYNRLGLRETAGIGTSVAVVRATDRDTGNGGLVNYKIISGSEGKFEIDESTGLITTIDYLDYETKTSYLMNVSATDQAPPHNKGFCGVYVSLLNELDEAVQFSNITYEAVITENIPLGSEVLRVQARSIDNLNQITYKFDPNTNAQALSLFKINGITGVITVKGQVDREKGDFYTLTVVADDGGPKLDSTVVRYFYCNPFLFYNNRILNWLSCKLLYIVAQFKEYSFTHLISIVQVTITILDENDNSPQFDITSDSSVSVAEDSSVGGRIALVLARDPDAGSNGQVAFSLISGNIGRTFEIRTTNNTYGEVFVARPLDRELIDHYTLKIQASDRGVPPRRKEHTLRVNILDVNDNPPVIANPYGYNVSINENVGGGTAVAQVRATDRDSGLNSVLSYYITHGNEELTFRMDRVTGEIATRPSPPDRERQQFYQLVVTVEDEGNPALSVSSNDVMLHFYHLISNSSFR</sequence>
<organism evidence="9 10">
    <name type="scientific">Phrynosoma platyrhinos</name>
    <name type="common">Desert horned lizard</name>
    <dbReference type="NCBI Taxonomy" id="52577"/>
    <lineage>
        <taxon>Eukaryota</taxon>
        <taxon>Metazoa</taxon>
        <taxon>Chordata</taxon>
        <taxon>Craniata</taxon>
        <taxon>Vertebrata</taxon>
        <taxon>Euteleostomi</taxon>
        <taxon>Lepidosauria</taxon>
        <taxon>Squamata</taxon>
        <taxon>Bifurcata</taxon>
        <taxon>Unidentata</taxon>
        <taxon>Episquamata</taxon>
        <taxon>Toxicofera</taxon>
        <taxon>Iguania</taxon>
        <taxon>Phrynosomatidae</taxon>
        <taxon>Phrynosomatinae</taxon>
        <taxon>Phrynosoma</taxon>
    </lineage>
</organism>
<evidence type="ECO:0000256" key="6">
    <source>
        <dbReference type="ARBA" id="ARBA00023136"/>
    </source>
</evidence>
<comment type="caution">
    <text evidence="9">The sequence shown here is derived from an EMBL/GenBank/DDBJ whole genome shotgun (WGS) entry which is preliminary data.</text>
</comment>
<proteinExistence type="predicted"/>
<dbReference type="PRINTS" id="PR00205">
    <property type="entry name" value="CADHERIN"/>
</dbReference>
<evidence type="ECO:0000256" key="7">
    <source>
        <dbReference type="PROSITE-ProRule" id="PRU00043"/>
    </source>
</evidence>
<name>A0ABQ7T216_PHRPL</name>
<feature type="domain" description="Cadherin" evidence="8">
    <location>
        <begin position="256"/>
        <end position="385"/>
    </location>
</feature>
<feature type="domain" description="Cadherin" evidence="8">
    <location>
        <begin position="492"/>
        <end position="614"/>
    </location>
</feature>
<dbReference type="InterPro" id="IPR015919">
    <property type="entry name" value="Cadherin-like_sf"/>
</dbReference>
<evidence type="ECO:0000256" key="4">
    <source>
        <dbReference type="ARBA" id="ARBA00022837"/>
    </source>
</evidence>
<dbReference type="PANTHER" id="PTHR24026">
    <property type="entry name" value="FAT ATYPICAL CADHERIN-RELATED"/>
    <property type="match status" value="1"/>
</dbReference>
<evidence type="ECO:0000256" key="5">
    <source>
        <dbReference type="ARBA" id="ARBA00022989"/>
    </source>
</evidence>
<evidence type="ECO:0000256" key="2">
    <source>
        <dbReference type="ARBA" id="ARBA00022692"/>
    </source>
</evidence>
<dbReference type="InterPro" id="IPR002126">
    <property type="entry name" value="Cadherin-like_dom"/>
</dbReference>
<feature type="domain" description="Cadherin" evidence="8">
    <location>
        <begin position="1035"/>
        <end position="1142"/>
    </location>
</feature>
<dbReference type="EMBL" id="JAIPUX010001880">
    <property type="protein sequence ID" value="KAH0623539.1"/>
    <property type="molecule type" value="Genomic_DNA"/>
</dbReference>
<feature type="domain" description="Cadherin" evidence="8">
    <location>
        <begin position="35"/>
        <end position="112"/>
    </location>
</feature>
<protein>
    <recommendedName>
        <fullName evidence="8">Cadherin domain-containing protein</fullName>
    </recommendedName>
</protein>
<dbReference type="Pfam" id="PF00028">
    <property type="entry name" value="Cadherin"/>
    <property type="match status" value="10"/>
</dbReference>
<feature type="domain" description="Cadherin" evidence="8">
    <location>
        <begin position="380"/>
        <end position="491"/>
    </location>
</feature>
<keyword evidence="3" id="KW-0677">Repeat</keyword>
<feature type="domain" description="Cadherin" evidence="8">
    <location>
        <begin position="1144"/>
        <end position="1230"/>
    </location>
</feature>